<keyword evidence="7 11" id="KW-0479">Metal-binding</keyword>
<evidence type="ECO:0000256" key="10">
    <source>
        <dbReference type="PROSITE-ProRule" id="PRU01355"/>
    </source>
</evidence>
<dbReference type="GO" id="GO:0004180">
    <property type="term" value="F:carboxypeptidase activity"/>
    <property type="evidence" value="ECO:0007669"/>
    <property type="project" value="UniProtKB-KW"/>
</dbReference>
<dbReference type="PRINTS" id="PR00791">
    <property type="entry name" value="PEPDIPTASEA"/>
</dbReference>
<evidence type="ECO:0000256" key="2">
    <source>
        <dbReference type="ARBA" id="ARBA00022729"/>
    </source>
</evidence>
<dbReference type="EC" id="3.4.-.-" evidence="11"/>
<dbReference type="AlphaFoldDB" id="A0A8J6H6E2"/>
<feature type="binding site" evidence="7">
    <location>
        <position position="51"/>
    </location>
    <ligand>
        <name>Zn(2+)</name>
        <dbReference type="ChEBI" id="CHEBI:29105"/>
        <label>1</label>
        <note>catalytic</note>
    </ligand>
</feature>
<evidence type="ECO:0000256" key="4">
    <source>
        <dbReference type="ARBA" id="ARBA00023180"/>
    </source>
</evidence>
<keyword evidence="11" id="KW-0482">Metalloprotease</keyword>
<feature type="binding site" evidence="9">
    <location>
        <position position="75"/>
    </location>
    <ligand>
        <name>Zn(2+)</name>
        <dbReference type="ChEBI" id="CHEBI:29105"/>
        <label>2</label>
        <note>catalytic</note>
    </ligand>
</feature>
<dbReference type="PANTHER" id="PTHR10514">
    <property type="entry name" value="ANGIOTENSIN-CONVERTING ENZYME"/>
    <property type="match status" value="1"/>
</dbReference>
<accession>A0A8J6H6E2</accession>
<dbReference type="Proteomes" id="UP000719412">
    <property type="component" value="Unassembled WGS sequence"/>
</dbReference>
<dbReference type="InterPro" id="IPR001548">
    <property type="entry name" value="Peptidase_M2"/>
</dbReference>
<feature type="binding site" evidence="7">
    <location>
        <position position="75"/>
    </location>
    <ligand>
        <name>Zn(2+)</name>
        <dbReference type="ChEBI" id="CHEBI:29105"/>
        <label>1</label>
        <note>catalytic</note>
    </ligand>
</feature>
<keyword evidence="2" id="KW-0732">Signal</keyword>
<dbReference type="GO" id="GO:0046872">
    <property type="term" value="F:metal ion binding"/>
    <property type="evidence" value="ECO:0007669"/>
    <property type="project" value="UniProtKB-KW"/>
</dbReference>
<dbReference type="GO" id="GO:0008237">
    <property type="term" value="F:metallopeptidase activity"/>
    <property type="evidence" value="ECO:0007669"/>
    <property type="project" value="UniProtKB-KW"/>
</dbReference>
<proteinExistence type="inferred from homology"/>
<feature type="binding site" evidence="9">
    <location>
        <position position="47"/>
    </location>
    <ligand>
        <name>Zn(2+)</name>
        <dbReference type="ChEBI" id="CHEBI:29105"/>
        <label>2</label>
        <note>catalytic</note>
    </ligand>
</feature>
<sequence>MPALGTSATARTTGDNIKLQLKQVKNSYFRIKMCTEVNYEDFVVIHHEMGHIQYYLQYAEQPYNFRDGANPGFHEAIGDTIALSVSTPKHLQKINLLQDYEDNDESSINALMDIALQKVAFLPFGLLIDKWRWDVFSGAVTQDKWNSHWWEYRKQYQKLKPPVPRADPRDFDPGAKFHVAGDSQYIAYFVAHIVQFQFYRSLCIAAGEYNPDDKEVPLHKCDFYESTAAGEKLKDGLSLGASKHWSDVLEVMTEERKLDATALLEYFEPLYNFLKEQNQKLKL</sequence>
<evidence type="ECO:0000256" key="6">
    <source>
        <dbReference type="PIRSR" id="PIRSR601548-11"/>
    </source>
</evidence>
<dbReference type="SUPFAM" id="SSF55486">
    <property type="entry name" value="Metalloproteases ('zincins'), catalytic domain"/>
    <property type="match status" value="1"/>
</dbReference>
<keyword evidence="13" id="KW-1185">Reference proteome</keyword>
<keyword evidence="7 11" id="KW-0862">Zinc</keyword>
<dbReference type="Gene3D" id="1.10.1370.30">
    <property type="match status" value="1"/>
</dbReference>
<feature type="binding site" evidence="7">
    <location>
        <position position="47"/>
    </location>
    <ligand>
        <name>Zn(2+)</name>
        <dbReference type="ChEBI" id="CHEBI:29105"/>
        <label>1</label>
        <note>catalytic</note>
    </ligand>
</feature>
<comment type="caution">
    <text evidence="10">Lacks conserved residue(s) required for the propagation of feature annotation.</text>
</comment>
<reference evidence="12" key="1">
    <citation type="journal article" date="2020" name="J Insects Food Feed">
        <title>The yellow mealworm (Tenebrio molitor) genome: a resource for the emerging insects as food and feed industry.</title>
        <authorList>
            <person name="Eriksson T."/>
            <person name="Andere A."/>
            <person name="Kelstrup H."/>
            <person name="Emery V."/>
            <person name="Picard C."/>
        </authorList>
    </citation>
    <scope>NUCLEOTIDE SEQUENCE</scope>
    <source>
        <strain evidence="12">Stoneville</strain>
        <tissue evidence="12">Whole head</tissue>
    </source>
</reference>
<dbReference type="CDD" id="cd06461">
    <property type="entry name" value="M2_ACE"/>
    <property type="match status" value="1"/>
</dbReference>
<feature type="active site" description="Proton donor 2" evidence="6">
    <location>
        <position position="178"/>
    </location>
</feature>
<comment type="caution">
    <text evidence="12">The sequence shown here is derived from an EMBL/GenBank/DDBJ whole genome shotgun (WGS) entry which is preliminary data.</text>
</comment>
<dbReference type="EMBL" id="JABDTM020029176">
    <property type="protein sequence ID" value="KAH0808142.1"/>
    <property type="molecule type" value="Genomic_DNA"/>
</dbReference>
<dbReference type="PROSITE" id="PS52011">
    <property type="entry name" value="PEPTIDASE_M2"/>
    <property type="match status" value="1"/>
</dbReference>
<evidence type="ECO:0000256" key="1">
    <source>
        <dbReference type="ARBA" id="ARBA00008139"/>
    </source>
</evidence>
<dbReference type="PANTHER" id="PTHR10514:SF27">
    <property type="entry name" value="ANGIOTENSIN-CONVERTING ENZYME"/>
    <property type="match status" value="1"/>
</dbReference>
<dbReference type="Pfam" id="PF01401">
    <property type="entry name" value="Peptidase_M2"/>
    <property type="match status" value="1"/>
</dbReference>
<name>A0A8J6H6E2_TENMO</name>
<evidence type="ECO:0000256" key="8">
    <source>
        <dbReference type="PIRSR" id="PIRSR601548-4"/>
    </source>
</evidence>
<feature type="active site" description="Proton acceptor 2" evidence="6">
    <location>
        <position position="48"/>
    </location>
</feature>
<evidence type="ECO:0000256" key="3">
    <source>
        <dbReference type="ARBA" id="ARBA00023157"/>
    </source>
</evidence>
<organism evidence="12 13">
    <name type="scientific">Tenebrio molitor</name>
    <name type="common">Yellow mealworm beetle</name>
    <dbReference type="NCBI Taxonomy" id="7067"/>
    <lineage>
        <taxon>Eukaryota</taxon>
        <taxon>Metazoa</taxon>
        <taxon>Ecdysozoa</taxon>
        <taxon>Arthropoda</taxon>
        <taxon>Hexapoda</taxon>
        <taxon>Insecta</taxon>
        <taxon>Pterygota</taxon>
        <taxon>Neoptera</taxon>
        <taxon>Endopterygota</taxon>
        <taxon>Coleoptera</taxon>
        <taxon>Polyphaga</taxon>
        <taxon>Cucujiformia</taxon>
        <taxon>Tenebrionidae</taxon>
        <taxon>Tenebrio</taxon>
    </lineage>
</organism>
<dbReference type="GO" id="GO:0006508">
    <property type="term" value="P:proteolysis"/>
    <property type="evidence" value="ECO:0007669"/>
    <property type="project" value="UniProtKB-KW"/>
</dbReference>
<reference evidence="12" key="2">
    <citation type="submission" date="2021-08" db="EMBL/GenBank/DDBJ databases">
        <authorList>
            <person name="Eriksson T."/>
        </authorList>
    </citation>
    <scope>NUCLEOTIDE SEQUENCE</scope>
    <source>
        <strain evidence="12">Stoneville</strain>
        <tissue evidence="12">Whole head</tissue>
    </source>
</reference>
<keyword evidence="11" id="KW-0645">Protease</keyword>
<keyword evidence="11" id="KW-0378">Hydrolase</keyword>
<evidence type="ECO:0000256" key="7">
    <source>
        <dbReference type="PIRSR" id="PIRSR601548-3"/>
    </source>
</evidence>
<feature type="binding site" evidence="9">
    <location>
        <position position="51"/>
    </location>
    <ligand>
        <name>Zn(2+)</name>
        <dbReference type="ChEBI" id="CHEBI:29105"/>
        <label>2</label>
        <note>catalytic</note>
    </ligand>
</feature>
<comment type="cofactor">
    <cofactor evidence="11">
        <name>Zn(2+)</name>
        <dbReference type="ChEBI" id="CHEBI:29105"/>
    </cofactor>
    <text evidence="11">Binds 1 zinc ion per subunit.</text>
</comment>
<feature type="disulfide bond" evidence="8 10">
    <location>
        <begin position="203"/>
        <end position="221"/>
    </location>
</feature>
<gene>
    <name evidence="12" type="ORF">GEV33_014649</name>
</gene>
<protein>
    <recommendedName>
        <fullName evidence="11">Angiotensin-converting enzyme</fullName>
        <ecNumber evidence="11">3.4.-.-</ecNumber>
    </recommendedName>
</protein>
<keyword evidence="3 8" id="KW-1015">Disulfide bond</keyword>
<evidence type="ECO:0000313" key="12">
    <source>
        <dbReference type="EMBL" id="KAH0808142.1"/>
    </source>
</evidence>
<dbReference type="GO" id="GO:0005886">
    <property type="term" value="C:plasma membrane"/>
    <property type="evidence" value="ECO:0007669"/>
    <property type="project" value="TreeGrafter"/>
</dbReference>
<keyword evidence="4 11" id="KW-0325">Glycoprotein</keyword>
<dbReference type="GO" id="GO:0008241">
    <property type="term" value="F:peptidyl-dipeptidase activity"/>
    <property type="evidence" value="ECO:0007669"/>
    <property type="project" value="InterPro"/>
</dbReference>
<keyword evidence="11" id="KW-0121">Carboxypeptidase</keyword>
<evidence type="ECO:0000256" key="5">
    <source>
        <dbReference type="PIRSR" id="PIRSR601548-1"/>
    </source>
</evidence>
<evidence type="ECO:0000256" key="11">
    <source>
        <dbReference type="RuleBase" id="RU361144"/>
    </source>
</evidence>
<comment type="similarity">
    <text evidence="1 10 11">Belongs to the peptidase M2 family.</text>
</comment>
<feature type="active site" description="Proton donor 1" evidence="5">
    <location>
        <position position="178"/>
    </location>
</feature>
<feature type="active site" description="Proton acceptor 1" evidence="5">
    <location>
        <position position="48"/>
    </location>
</feature>
<evidence type="ECO:0000313" key="13">
    <source>
        <dbReference type="Proteomes" id="UP000719412"/>
    </source>
</evidence>
<evidence type="ECO:0000256" key="9">
    <source>
        <dbReference type="PIRSR" id="PIRSR601548-8"/>
    </source>
</evidence>